<dbReference type="Proteomes" id="UP001205063">
    <property type="component" value="Unassembled WGS sequence"/>
</dbReference>
<accession>A0AAW5KIL3</accession>
<gene>
    <name evidence="2" type="ORF">NE646_12840</name>
</gene>
<dbReference type="AlphaFoldDB" id="A0AAW5KIL3"/>
<evidence type="ECO:0000313" key="3">
    <source>
        <dbReference type="Proteomes" id="UP001205063"/>
    </source>
</evidence>
<reference evidence="2" key="1">
    <citation type="submission" date="2022-06" db="EMBL/GenBank/DDBJ databases">
        <title>Isolation of gut microbiota from human fecal samples.</title>
        <authorList>
            <person name="Pamer E.G."/>
            <person name="Barat B."/>
            <person name="Waligurski E."/>
            <person name="Medina S."/>
            <person name="Paddock L."/>
            <person name="Mostad J."/>
        </authorList>
    </citation>
    <scope>NUCLEOTIDE SEQUENCE</scope>
    <source>
        <strain evidence="2">DFI.7.96</strain>
    </source>
</reference>
<protein>
    <submittedName>
        <fullName evidence="2">Uncharacterized protein</fullName>
    </submittedName>
</protein>
<proteinExistence type="predicted"/>
<feature type="compositionally biased region" description="Basic residues" evidence="1">
    <location>
        <begin position="50"/>
        <end position="60"/>
    </location>
</feature>
<evidence type="ECO:0000313" key="2">
    <source>
        <dbReference type="EMBL" id="MCQ4950544.1"/>
    </source>
</evidence>
<name>A0AAW5KIL3_9FIRM</name>
<comment type="caution">
    <text evidence="2">The sequence shown here is derived from an EMBL/GenBank/DDBJ whole genome shotgun (WGS) entry which is preliminary data.</text>
</comment>
<organism evidence="2 3">
    <name type="scientific">Bittarella massiliensis</name>
    <name type="common">ex Durand et al. 2017</name>
    <dbReference type="NCBI Taxonomy" id="1720313"/>
    <lineage>
        <taxon>Bacteria</taxon>
        <taxon>Bacillati</taxon>
        <taxon>Bacillota</taxon>
        <taxon>Clostridia</taxon>
        <taxon>Eubacteriales</taxon>
        <taxon>Oscillospiraceae</taxon>
        <taxon>Bittarella (ex Durand et al. 2017)</taxon>
    </lineage>
</organism>
<feature type="region of interest" description="Disordered" evidence="1">
    <location>
        <begin position="28"/>
        <end position="60"/>
    </location>
</feature>
<dbReference type="EMBL" id="JANGAB010000010">
    <property type="protein sequence ID" value="MCQ4950544.1"/>
    <property type="molecule type" value="Genomic_DNA"/>
</dbReference>
<dbReference type="RefSeq" id="WP_256136736.1">
    <property type="nucleotide sequence ID" value="NZ_JANGAB010000010.1"/>
</dbReference>
<evidence type="ECO:0000256" key="1">
    <source>
        <dbReference type="SAM" id="MobiDB-lite"/>
    </source>
</evidence>
<sequence>MAIILIVFYAKWDIFAARQPICPLQDWEEGQGGEMASPLGDERQSAGWAMHRKKMRGDPP</sequence>